<accession>A0ABT8TBF9</accession>
<keyword evidence="3" id="KW-1185">Reference proteome</keyword>
<comment type="caution">
    <text evidence="2">The sequence shown here is derived from an EMBL/GenBank/DDBJ whole genome shotgun (WGS) entry which is preliminary data.</text>
</comment>
<sequence>MKKNIMDLEQKIIKQKNELKALKKKKNELEKKSFEKKINSIAVAYKKNKEFAKELDELCQKHNVNLKSFSKNNLDNLEQK</sequence>
<name>A0ABT8TBF9_9BACT</name>
<evidence type="ECO:0000313" key="2">
    <source>
        <dbReference type="EMBL" id="MDO2409197.1"/>
    </source>
</evidence>
<gene>
    <name evidence="2" type="ORF">Q2362_03665</name>
</gene>
<dbReference type="EMBL" id="JAULJQ010000003">
    <property type="protein sequence ID" value="MDO2409197.1"/>
    <property type="molecule type" value="Genomic_DNA"/>
</dbReference>
<evidence type="ECO:0000313" key="3">
    <source>
        <dbReference type="Proteomes" id="UP001171111"/>
    </source>
</evidence>
<reference evidence="2 3" key="1">
    <citation type="submission" date="2023-06" db="EMBL/GenBank/DDBJ databases">
        <title>Campylobacter magnum sp. nov., isolated from cecal contents of domestic pigs (Sus scrofa domesticus).</title>
        <authorList>
            <person name="Papic B."/>
            <person name="Gruntar I."/>
        </authorList>
    </citation>
    <scope>NUCLEOTIDE SEQUENCE [LARGE SCALE GENOMIC DNA]</scope>
    <source>
        <strain evidence="3">34484-21</strain>
    </source>
</reference>
<keyword evidence="1" id="KW-0175">Coiled coil</keyword>
<organism evidence="2 3">
    <name type="scientific">Campylobacter magnus</name>
    <dbReference type="NCBI Taxonomy" id="3026462"/>
    <lineage>
        <taxon>Bacteria</taxon>
        <taxon>Pseudomonadati</taxon>
        <taxon>Campylobacterota</taxon>
        <taxon>Epsilonproteobacteria</taxon>
        <taxon>Campylobacterales</taxon>
        <taxon>Campylobacteraceae</taxon>
        <taxon>Campylobacter</taxon>
    </lineage>
</organism>
<proteinExistence type="predicted"/>
<protein>
    <submittedName>
        <fullName evidence="2">Uncharacterized protein</fullName>
    </submittedName>
</protein>
<dbReference type="RefSeq" id="WP_302244039.1">
    <property type="nucleotide sequence ID" value="NZ_JAULJQ010000003.1"/>
</dbReference>
<evidence type="ECO:0000256" key="1">
    <source>
        <dbReference type="SAM" id="Coils"/>
    </source>
</evidence>
<feature type="coiled-coil region" evidence="1">
    <location>
        <begin position="5"/>
        <end position="39"/>
    </location>
</feature>
<dbReference type="Proteomes" id="UP001171111">
    <property type="component" value="Unassembled WGS sequence"/>
</dbReference>